<protein>
    <recommendedName>
        <fullName evidence="6">Arginine N-succinyltransferase</fullName>
    </recommendedName>
</protein>
<evidence type="ECO:0000313" key="5">
    <source>
        <dbReference type="Proteomes" id="UP000253307"/>
    </source>
</evidence>
<gene>
    <name evidence="4" type="ORF">DBW96_01765</name>
</gene>
<dbReference type="Proteomes" id="UP000253307">
    <property type="component" value="Unassembled WGS sequence"/>
</dbReference>
<dbReference type="GO" id="GO:0006527">
    <property type="term" value="P:L-arginine catabolic process"/>
    <property type="evidence" value="ECO:0007669"/>
    <property type="project" value="InterPro"/>
</dbReference>
<proteinExistence type="predicted"/>
<dbReference type="EMBL" id="QOPE01000009">
    <property type="protein sequence ID" value="RCL41923.1"/>
    <property type="molecule type" value="Genomic_DNA"/>
</dbReference>
<dbReference type="PANTHER" id="PTHR30420:SF1">
    <property type="entry name" value="ARGININE N-SUCCINYLTRANSFERASE"/>
    <property type="match status" value="1"/>
</dbReference>
<dbReference type="Pfam" id="PF04958">
    <property type="entry name" value="AstA"/>
    <property type="match status" value="1"/>
</dbReference>
<reference evidence="4 5" key="1">
    <citation type="journal article" date="2018" name="Microbiome">
        <title>Fine metagenomic profile of the Mediterranean stratified and mixed water columns revealed by assembly and recruitment.</title>
        <authorList>
            <person name="Haro-Moreno J.M."/>
            <person name="Lopez-Perez M."/>
            <person name="De La Torre J.R."/>
            <person name="Picazo A."/>
            <person name="Camacho A."/>
            <person name="Rodriguez-Valera F."/>
        </authorList>
    </citation>
    <scope>NUCLEOTIDE SEQUENCE [LARGE SCALE GENOMIC DNA]</scope>
    <source>
        <strain evidence="4">MED-G82</strain>
    </source>
</reference>
<keyword evidence="2" id="KW-0808">Transferase</keyword>
<evidence type="ECO:0000256" key="1">
    <source>
        <dbReference type="ARBA" id="ARBA00022503"/>
    </source>
</evidence>
<sequence length="240" mass="27144">MYSHSLKMRKSFEALQLSFIKNPYTELGTLFMNPNARGIGGGKLLSFARFLYMSNNLNRFDKEVVVEIRGYKNATGITPFWDKFSSKFFDLNFFDADNSSYIDNHFIGECVPSFPLILDFLPREVGRYCGKPHTTSKLALSLLNSQGFKSNGMVDVLDGGPCLSSKLSKIKVIQNKNQFKVKIGKVNSDEGLSFAFNNSLVDFWATRLFVKRISNIEVLIDRKDARHLGLKEGDSINLSH</sequence>
<dbReference type="InterPro" id="IPR007041">
    <property type="entry name" value="Arg_succinylTrfase_AstA/AruG"/>
</dbReference>
<keyword evidence="1" id="KW-0056">Arginine metabolism</keyword>
<dbReference type="GO" id="GO:0008791">
    <property type="term" value="F:arginine N-succinyltransferase activity"/>
    <property type="evidence" value="ECO:0007669"/>
    <property type="project" value="InterPro"/>
</dbReference>
<evidence type="ECO:0000256" key="3">
    <source>
        <dbReference type="ARBA" id="ARBA00023315"/>
    </source>
</evidence>
<organism evidence="4 5">
    <name type="scientific">SAR86 cluster bacterium</name>
    <dbReference type="NCBI Taxonomy" id="2030880"/>
    <lineage>
        <taxon>Bacteria</taxon>
        <taxon>Pseudomonadati</taxon>
        <taxon>Pseudomonadota</taxon>
        <taxon>Gammaproteobacteria</taxon>
        <taxon>SAR86 cluster</taxon>
    </lineage>
</organism>
<name>A0A368BXC5_9GAMM</name>
<comment type="caution">
    <text evidence="4">The sequence shown here is derived from an EMBL/GenBank/DDBJ whole genome shotgun (WGS) entry which is preliminary data.</text>
</comment>
<dbReference type="PANTHER" id="PTHR30420">
    <property type="entry name" value="N-SUCCINYLARGININE DIHYDROLASE"/>
    <property type="match status" value="1"/>
</dbReference>
<dbReference type="AlphaFoldDB" id="A0A368BXC5"/>
<accession>A0A368BXC5</accession>
<evidence type="ECO:0000256" key="2">
    <source>
        <dbReference type="ARBA" id="ARBA00022679"/>
    </source>
</evidence>
<dbReference type="SUPFAM" id="SSF55729">
    <property type="entry name" value="Acyl-CoA N-acyltransferases (Nat)"/>
    <property type="match status" value="1"/>
</dbReference>
<evidence type="ECO:0008006" key="6">
    <source>
        <dbReference type="Google" id="ProtNLM"/>
    </source>
</evidence>
<keyword evidence="3" id="KW-0012">Acyltransferase</keyword>
<dbReference type="InterPro" id="IPR016181">
    <property type="entry name" value="Acyl_CoA_acyltransferase"/>
</dbReference>
<evidence type="ECO:0000313" key="4">
    <source>
        <dbReference type="EMBL" id="RCL41923.1"/>
    </source>
</evidence>